<dbReference type="PANTHER" id="PTHR48081">
    <property type="entry name" value="AB HYDROLASE SUPERFAMILY PROTEIN C4A8.06C"/>
    <property type="match status" value="1"/>
</dbReference>
<dbReference type="EMBL" id="FZMO01000056">
    <property type="protein sequence ID" value="SNQ46628.1"/>
    <property type="molecule type" value="Genomic_DNA"/>
</dbReference>
<proteinExistence type="predicted"/>
<keyword evidence="4" id="KW-1185">Reference proteome</keyword>
<organism evidence="3 4">
    <name type="scientific">Frankia canadensis</name>
    <dbReference type="NCBI Taxonomy" id="1836972"/>
    <lineage>
        <taxon>Bacteria</taxon>
        <taxon>Bacillati</taxon>
        <taxon>Actinomycetota</taxon>
        <taxon>Actinomycetes</taxon>
        <taxon>Frankiales</taxon>
        <taxon>Frankiaceae</taxon>
        <taxon>Frankia</taxon>
    </lineage>
</organism>
<evidence type="ECO:0000313" key="3">
    <source>
        <dbReference type="EMBL" id="SNQ46628.1"/>
    </source>
</evidence>
<feature type="domain" description="Alpha/beta hydrolase fold-3" evidence="2">
    <location>
        <begin position="65"/>
        <end position="267"/>
    </location>
</feature>
<reference evidence="3 4" key="1">
    <citation type="submission" date="2017-06" db="EMBL/GenBank/DDBJ databases">
        <authorList>
            <person name="Kim H.J."/>
            <person name="Triplett B.A."/>
        </authorList>
    </citation>
    <scope>NUCLEOTIDE SEQUENCE [LARGE SCALE GENOMIC DNA]</scope>
    <source>
        <strain evidence="3">FRACA_ARgP5</strain>
    </source>
</reference>
<keyword evidence="1" id="KW-0378">Hydrolase</keyword>
<dbReference type="InterPro" id="IPR013094">
    <property type="entry name" value="AB_hydrolase_3"/>
</dbReference>
<gene>
    <name evidence="3" type="ORF">FRACA_1490020</name>
</gene>
<dbReference type="InterPro" id="IPR029058">
    <property type="entry name" value="AB_hydrolase_fold"/>
</dbReference>
<dbReference type="SUPFAM" id="SSF53474">
    <property type="entry name" value="alpha/beta-Hydrolases"/>
    <property type="match status" value="1"/>
</dbReference>
<evidence type="ECO:0000259" key="2">
    <source>
        <dbReference type="Pfam" id="PF07859"/>
    </source>
</evidence>
<dbReference type="GO" id="GO:0016787">
    <property type="term" value="F:hydrolase activity"/>
    <property type="evidence" value="ECO:0007669"/>
    <property type="project" value="UniProtKB-KW"/>
</dbReference>
<dbReference type="Gene3D" id="3.40.50.1820">
    <property type="entry name" value="alpha/beta hydrolase"/>
    <property type="match status" value="1"/>
</dbReference>
<protein>
    <submittedName>
        <fullName evidence="3">Acetyl esterase</fullName>
    </submittedName>
</protein>
<dbReference type="PANTHER" id="PTHR48081:SF8">
    <property type="entry name" value="ALPHA_BETA HYDROLASE FOLD-3 DOMAIN-CONTAINING PROTEIN-RELATED"/>
    <property type="match status" value="1"/>
</dbReference>
<evidence type="ECO:0000256" key="1">
    <source>
        <dbReference type="ARBA" id="ARBA00022801"/>
    </source>
</evidence>
<name>A0A2I2KLT5_9ACTN</name>
<dbReference type="Proteomes" id="UP000234331">
    <property type="component" value="Unassembled WGS sequence"/>
</dbReference>
<sequence>MRRRSTVPMREAGAAASRARAAALRDGAAPGPEMASVERVDIPGRDGIVPTRRYRPRSDPAPGVVVYFHGGGWVVGGLDESDGLCRTIAEFTSCEVLSVGYRLAPEHRFPAAVHDAEDAVAWVANRLAPEAGLVVMGDSAGGNLAAVVARRARDRGGSRIDLQVLVYPVTDHRMTSRSYTEHAHQMLISADDLDWFWSQYVPRASDRASPDASPGLVGDLAGLPPAVVVVAEYDPLRDESLAYARRLADAGVETTVYRYHSMAHGFFSLVGALDTAVDAVRSVSAAIVDMCAARRVPAVPRRPGLTVETGHLESEKA</sequence>
<dbReference type="Pfam" id="PF07859">
    <property type="entry name" value="Abhydrolase_3"/>
    <property type="match status" value="1"/>
</dbReference>
<dbReference type="InterPro" id="IPR050300">
    <property type="entry name" value="GDXG_lipolytic_enzyme"/>
</dbReference>
<accession>A0A2I2KLT5</accession>
<dbReference type="AlphaFoldDB" id="A0A2I2KLT5"/>
<evidence type="ECO:0000313" key="4">
    <source>
        <dbReference type="Proteomes" id="UP000234331"/>
    </source>
</evidence>